<dbReference type="Pfam" id="PF02108">
    <property type="entry name" value="FliH"/>
    <property type="match status" value="1"/>
</dbReference>
<feature type="compositionally biased region" description="Basic and acidic residues" evidence="9">
    <location>
        <begin position="243"/>
        <end position="254"/>
    </location>
</feature>
<evidence type="ECO:0000256" key="2">
    <source>
        <dbReference type="ARBA" id="ARBA00006602"/>
    </source>
</evidence>
<dbReference type="InterPro" id="IPR051472">
    <property type="entry name" value="T3SS_Stator/FliH"/>
</dbReference>
<keyword evidence="5" id="KW-1005">Bacterial flagellum biogenesis</keyword>
<dbReference type="PANTHER" id="PTHR34982">
    <property type="entry name" value="YOP PROTEINS TRANSLOCATION PROTEIN L"/>
    <property type="match status" value="1"/>
</dbReference>
<comment type="caution">
    <text evidence="11">The sequence shown here is derived from an EMBL/GenBank/DDBJ whole genome shotgun (WGS) entry which is preliminary data.</text>
</comment>
<proteinExistence type="inferred from homology"/>
<evidence type="ECO:0000256" key="6">
    <source>
        <dbReference type="ARBA" id="ARBA00022927"/>
    </source>
</evidence>
<feature type="compositionally biased region" description="Acidic residues" evidence="9">
    <location>
        <begin position="263"/>
        <end position="277"/>
    </location>
</feature>
<dbReference type="InterPro" id="IPR038495">
    <property type="entry name" value="ATPase_E_C"/>
</dbReference>
<keyword evidence="4" id="KW-0813">Transport</keyword>
<evidence type="ECO:0000256" key="8">
    <source>
        <dbReference type="SAM" id="Coils"/>
    </source>
</evidence>
<dbReference type="GO" id="GO:0044781">
    <property type="term" value="P:bacterial-type flagellum organization"/>
    <property type="evidence" value="ECO:0007669"/>
    <property type="project" value="UniProtKB-KW"/>
</dbReference>
<dbReference type="SUPFAM" id="SSF160527">
    <property type="entry name" value="V-type ATPase subunit E-like"/>
    <property type="match status" value="1"/>
</dbReference>
<comment type="function">
    <text evidence="1">Needed for flagellar regrowth and assembly.</text>
</comment>
<feature type="compositionally biased region" description="Polar residues" evidence="9">
    <location>
        <begin position="295"/>
        <end position="309"/>
    </location>
</feature>
<feature type="coiled-coil region" evidence="8">
    <location>
        <begin position="57"/>
        <end position="107"/>
    </location>
</feature>
<dbReference type="Proteomes" id="UP000434052">
    <property type="component" value="Unassembled WGS sequence"/>
</dbReference>
<dbReference type="RefSeq" id="WP_144307475.1">
    <property type="nucleotide sequence ID" value="NZ_QMIF01000028.1"/>
</dbReference>
<evidence type="ECO:0000256" key="7">
    <source>
        <dbReference type="ARBA" id="ARBA00023225"/>
    </source>
</evidence>
<dbReference type="GO" id="GO:0005829">
    <property type="term" value="C:cytosol"/>
    <property type="evidence" value="ECO:0007669"/>
    <property type="project" value="TreeGrafter"/>
</dbReference>
<evidence type="ECO:0000256" key="9">
    <source>
        <dbReference type="SAM" id="MobiDB-lite"/>
    </source>
</evidence>
<gene>
    <name evidence="11" type="ORF">DQK91_21540</name>
</gene>
<accession>A0A6P1ZAL5</accession>
<dbReference type="GO" id="GO:0015031">
    <property type="term" value="P:protein transport"/>
    <property type="evidence" value="ECO:0007669"/>
    <property type="project" value="UniProtKB-KW"/>
</dbReference>
<protein>
    <recommendedName>
        <fullName evidence="3">Flagellar assembly protein FliH</fullName>
    </recommendedName>
</protein>
<evidence type="ECO:0000313" key="11">
    <source>
        <dbReference type="EMBL" id="TVM30185.1"/>
    </source>
</evidence>
<evidence type="ECO:0000256" key="3">
    <source>
        <dbReference type="ARBA" id="ARBA00016507"/>
    </source>
</evidence>
<evidence type="ECO:0000256" key="4">
    <source>
        <dbReference type="ARBA" id="ARBA00022448"/>
    </source>
</evidence>
<feature type="domain" description="Flagellar assembly protein FliH/Type III secretion system HrpE" evidence="10">
    <location>
        <begin position="102"/>
        <end position="227"/>
    </location>
</feature>
<evidence type="ECO:0000256" key="1">
    <source>
        <dbReference type="ARBA" id="ARBA00003041"/>
    </source>
</evidence>
<comment type="similarity">
    <text evidence="2">Belongs to the FliH family.</text>
</comment>
<evidence type="ECO:0000256" key="5">
    <source>
        <dbReference type="ARBA" id="ARBA00022795"/>
    </source>
</evidence>
<keyword evidence="8" id="KW-0175">Coiled coil</keyword>
<keyword evidence="7" id="KW-1006">Bacterial flagellum protein export</keyword>
<name>A0A6P1ZAL5_9BACT</name>
<sequence length="328" mass="34940">MSSSDAGSQTARTGKVIMGGVVRNLAGAPVGDTHHNHSIWDEAAEAEYMARVKARAADKAREVLLAAREEAHQIRQQASDEGYDEGVRQAQEELVQAHQEMAESLASSLAAVSDGSIAVWRAYREDLLLLVQLAVEKIIGITLDASRREVIEALLDEAAARLEAAQGLVLRVHPDDAEILRSILEAFGDRYHSLRNWRIEGDGSMTPGGLKVESSLGLVDNSLESRRQVVQEVLDSLELPETPAEKQTREEAEARAAQVAEAATEEISPEASADDPTEASTAASADDLVEASPEMSANTSANVSANVSADMNEDAGQPAPEQDGGAQA</sequence>
<dbReference type="OrthoDB" id="5470636at2"/>
<dbReference type="EMBL" id="QMIF01000028">
    <property type="protein sequence ID" value="TVM30185.1"/>
    <property type="molecule type" value="Genomic_DNA"/>
</dbReference>
<dbReference type="Gene3D" id="3.30.2320.30">
    <property type="entry name" value="ATP synthase, E subunit, C-terminal"/>
    <property type="match status" value="1"/>
</dbReference>
<evidence type="ECO:0000313" key="12">
    <source>
        <dbReference type="Proteomes" id="UP000434052"/>
    </source>
</evidence>
<dbReference type="PANTHER" id="PTHR34982:SF1">
    <property type="entry name" value="FLAGELLAR ASSEMBLY PROTEIN FLIH"/>
    <property type="match status" value="1"/>
</dbReference>
<reference evidence="11 12" key="1">
    <citation type="submission" date="2018-06" db="EMBL/GenBank/DDBJ databases">
        <title>Complete genome of Desulfovibrio marinus P48SEP.</title>
        <authorList>
            <person name="Crispim J.S."/>
            <person name="Vidigal P.M.P."/>
            <person name="Silva L.C.F."/>
            <person name="Araujo L.C."/>
            <person name="Laguardia C.N."/>
            <person name="Dias R.S."/>
            <person name="Sousa M.P."/>
            <person name="Paula S.O."/>
            <person name="Silva C."/>
        </authorList>
    </citation>
    <scope>NUCLEOTIDE SEQUENCE [LARGE SCALE GENOMIC DNA]</scope>
    <source>
        <strain evidence="11 12">P48SEP</strain>
    </source>
</reference>
<feature type="region of interest" description="Disordered" evidence="9">
    <location>
        <begin position="234"/>
        <end position="328"/>
    </location>
</feature>
<keyword evidence="6" id="KW-0653">Protein transport</keyword>
<organism evidence="11 12">
    <name type="scientific">Oceanidesulfovibrio marinus</name>
    <dbReference type="NCBI Taxonomy" id="370038"/>
    <lineage>
        <taxon>Bacteria</taxon>
        <taxon>Pseudomonadati</taxon>
        <taxon>Thermodesulfobacteriota</taxon>
        <taxon>Desulfovibrionia</taxon>
        <taxon>Desulfovibrionales</taxon>
        <taxon>Desulfovibrionaceae</taxon>
        <taxon>Oceanidesulfovibrio</taxon>
    </lineage>
</organism>
<dbReference type="InterPro" id="IPR018035">
    <property type="entry name" value="Flagellar_FliH/T3SS_HrpE"/>
</dbReference>
<evidence type="ECO:0000259" key="10">
    <source>
        <dbReference type="Pfam" id="PF02108"/>
    </source>
</evidence>
<dbReference type="AlphaFoldDB" id="A0A6P1ZAL5"/>